<feature type="transmembrane region" description="Helical" evidence="1">
    <location>
        <begin position="52"/>
        <end position="75"/>
    </location>
</feature>
<organism evidence="2 3">
    <name type="scientific">Candidatus Magasanikbacteria bacterium CG11_big_fil_rev_8_21_14_0_20_43_7</name>
    <dbReference type="NCBI Taxonomy" id="1974654"/>
    <lineage>
        <taxon>Bacteria</taxon>
        <taxon>Candidatus Magasanikiibacteriota</taxon>
    </lineage>
</organism>
<feature type="transmembrane region" description="Helical" evidence="1">
    <location>
        <begin position="96"/>
        <end position="118"/>
    </location>
</feature>
<reference evidence="2 3" key="1">
    <citation type="submission" date="2017-09" db="EMBL/GenBank/DDBJ databases">
        <title>Depth-based differentiation of microbial function through sediment-hosted aquifers and enrichment of novel symbionts in the deep terrestrial subsurface.</title>
        <authorList>
            <person name="Probst A.J."/>
            <person name="Ladd B."/>
            <person name="Jarett J.K."/>
            <person name="Geller-Mcgrath D.E."/>
            <person name="Sieber C.M."/>
            <person name="Emerson J.B."/>
            <person name="Anantharaman K."/>
            <person name="Thomas B.C."/>
            <person name="Malmstrom R."/>
            <person name="Stieglmeier M."/>
            <person name="Klingl A."/>
            <person name="Woyke T."/>
            <person name="Ryan C.M."/>
            <person name="Banfield J.F."/>
        </authorList>
    </citation>
    <scope>NUCLEOTIDE SEQUENCE [LARGE SCALE GENOMIC DNA]</scope>
    <source>
        <strain evidence="2">CG11_big_fil_rev_8_21_14_0_20_43_7</strain>
    </source>
</reference>
<evidence type="ECO:0000313" key="3">
    <source>
        <dbReference type="Proteomes" id="UP000229782"/>
    </source>
</evidence>
<protein>
    <submittedName>
        <fullName evidence="2">Uncharacterized protein</fullName>
    </submittedName>
</protein>
<evidence type="ECO:0000313" key="2">
    <source>
        <dbReference type="EMBL" id="PIR02872.1"/>
    </source>
</evidence>
<sequence length="130" mass="14147">MLRYIALFSLLMVGVVGVLYAYPTFAQDMTNNDPLGVDYGQYTGLSDQDLRVSVALVIRFILGFLGIIFLILTLYAGFLWMTSAGNEDNIEKAKKILWGSVIGLAIVLASYAITQFVIGNLSGVMGIKPS</sequence>
<gene>
    <name evidence="2" type="ORF">COV60_03265</name>
</gene>
<comment type="caution">
    <text evidence="2">The sequence shown here is derived from an EMBL/GenBank/DDBJ whole genome shotgun (WGS) entry which is preliminary data.</text>
</comment>
<keyword evidence="1" id="KW-0472">Membrane</keyword>
<keyword evidence="1" id="KW-0812">Transmembrane</keyword>
<name>A0A2H0N1U0_9BACT</name>
<dbReference type="EMBL" id="PCWM01000078">
    <property type="protein sequence ID" value="PIR02872.1"/>
    <property type="molecule type" value="Genomic_DNA"/>
</dbReference>
<proteinExistence type="predicted"/>
<keyword evidence="1" id="KW-1133">Transmembrane helix</keyword>
<dbReference type="Proteomes" id="UP000229782">
    <property type="component" value="Unassembled WGS sequence"/>
</dbReference>
<dbReference type="AlphaFoldDB" id="A0A2H0N1U0"/>
<accession>A0A2H0N1U0</accession>
<evidence type="ECO:0000256" key="1">
    <source>
        <dbReference type="SAM" id="Phobius"/>
    </source>
</evidence>